<dbReference type="GO" id="GO:0015031">
    <property type="term" value="P:protein transport"/>
    <property type="evidence" value="ECO:0007669"/>
    <property type="project" value="UniProtKB-KW"/>
</dbReference>
<feature type="transmembrane region" description="Helical" evidence="12">
    <location>
        <begin position="176"/>
        <end position="196"/>
    </location>
</feature>
<keyword evidence="4" id="KW-0997">Cell inner membrane</keyword>
<dbReference type="GO" id="GO:0055085">
    <property type="term" value="P:transmembrane transport"/>
    <property type="evidence" value="ECO:0007669"/>
    <property type="project" value="InterPro"/>
</dbReference>
<dbReference type="Proteomes" id="UP000000214">
    <property type="component" value="Chromosome"/>
</dbReference>
<dbReference type="InterPro" id="IPR025966">
    <property type="entry name" value="OppC_N"/>
</dbReference>
<evidence type="ECO:0000259" key="13">
    <source>
        <dbReference type="PROSITE" id="PS50928"/>
    </source>
</evidence>
<protein>
    <recommendedName>
        <fullName evidence="11">Oligopeptide transport system permease protein OppC</fullName>
    </recommendedName>
</protein>
<name>K7RJK0_ACIA4</name>
<dbReference type="eggNOG" id="COG1173">
    <property type="taxonomic scope" value="Bacteria"/>
</dbReference>
<dbReference type="GO" id="GO:0005886">
    <property type="term" value="C:plasma membrane"/>
    <property type="evidence" value="ECO:0007669"/>
    <property type="project" value="UniProtKB-SubCell"/>
</dbReference>
<dbReference type="Pfam" id="PF12911">
    <property type="entry name" value="OppC_N"/>
    <property type="match status" value="1"/>
</dbReference>
<proteinExistence type="inferred from homology"/>
<dbReference type="InterPro" id="IPR035906">
    <property type="entry name" value="MetI-like_sf"/>
</dbReference>
<feature type="transmembrane region" description="Helical" evidence="12">
    <location>
        <begin position="53"/>
        <end position="73"/>
    </location>
</feature>
<feature type="transmembrane region" description="Helical" evidence="12">
    <location>
        <begin position="148"/>
        <end position="170"/>
    </location>
</feature>
<dbReference type="Pfam" id="PF00528">
    <property type="entry name" value="BPD_transp_1"/>
    <property type="match status" value="1"/>
</dbReference>
<dbReference type="InterPro" id="IPR000515">
    <property type="entry name" value="MetI-like"/>
</dbReference>
<dbReference type="SUPFAM" id="SSF161098">
    <property type="entry name" value="MetI-like"/>
    <property type="match status" value="1"/>
</dbReference>
<dbReference type="RefSeq" id="WP_015068996.1">
    <property type="nucleotide sequence ID" value="NC_019395.1"/>
</dbReference>
<dbReference type="EMBL" id="CP003493">
    <property type="protein sequence ID" value="AFV88079.1"/>
    <property type="molecule type" value="Genomic_DNA"/>
</dbReference>
<reference evidence="14 15" key="1">
    <citation type="journal article" date="2012" name="BMC Genomics">
        <title>The genome sequence of Propionibacterium acidipropionici provides insights into its biotechnological and industrial potential.</title>
        <authorList>
            <person name="Parizzi L.P."/>
            <person name="Grassi M.C."/>
            <person name="Llerena L.A."/>
            <person name="Carazzolle M.F."/>
            <person name="Queiroz V.L."/>
            <person name="Lunardi I."/>
            <person name="Zeidler A.F."/>
            <person name="Teixeira P.J."/>
            <person name="Mieczkowski P."/>
            <person name="Rincones J."/>
            <person name="Pereira G.A."/>
        </authorList>
    </citation>
    <scope>NUCLEOTIDE SEQUENCE [LARGE SCALE GENOMIC DNA]</scope>
    <source>
        <strain evidence="15">ATCC 4875 / DSM 20272 / JCM 6432 / NBRC 12425 / NCIMB 8070</strain>
    </source>
</reference>
<dbReference type="GO" id="GO:0015833">
    <property type="term" value="P:peptide transport"/>
    <property type="evidence" value="ECO:0007669"/>
    <property type="project" value="UniProtKB-KW"/>
</dbReference>
<dbReference type="KEGG" id="pbo:PACID_02300"/>
<comment type="subcellular location">
    <subcellularLocation>
        <location evidence="1">Cell inner membrane</location>
        <topology evidence="1">Multi-pass membrane protein</topology>
    </subcellularLocation>
    <subcellularLocation>
        <location evidence="12">Cell membrane</location>
        <topology evidence="12">Multi-pass membrane protein</topology>
    </subcellularLocation>
</comment>
<evidence type="ECO:0000256" key="11">
    <source>
        <dbReference type="ARBA" id="ARBA00072251"/>
    </source>
</evidence>
<dbReference type="InterPro" id="IPR050366">
    <property type="entry name" value="BP-dependent_transpt_permease"/>
</dbReference>
<dbReference type="CDD" id="cd06261">
    <property type="entry name" value="TM_PBP2"/>
    <property type="match status" value="1"/>
</dbReference>
<keyword evidence="3" id="KW-1003">Cell membrane</keyword>
<keyword evidence="8 12" id="KW-1133">Transmembrane helix</keyword>
<evidence type="ECO:0000256" key="5">
    <source>
        <dbReference type="ARBA" id="ARBA00022692"/>
    </source>
</evidence>
<gene>
    <name evidence="14" type="primary">oppC</name>
    <name evidence="14" type="ordered locus">PACID_02300</name>
</gene>
<evidence type="ECO:0000256" key="9">
    <source>
        <dbReference type="ARBA" id="ARBA00023136"/>
    </source>
</evidence>
<feature type="transmembrane region" description="Helical" evidence="12">
    <location>
        <begin position="117"/>
        <end position="141"/>
    </location>
</feature>
<keyword evidence="6" id="KW-0571">Peptide transport</keyword>
<feature type="transmembrane region" description="Helical" evidence="12">
    <location>
        <begin position="279"/>
        <end position="301"/>
    </location>
</feature>
<evidence type="ECO:0000256" key="12">
    <source>
        <dbReference type="RuleBase" id="RU363032"/>
    </source>
</evidence>
<evidence type="ECO:0000256" key="2">
    <source>
        <dbReference type="ARBA" id="ARBA00022448"/>
    </source>
</evidence>
<evidence type="ECO:0000256" key="8">
    <source>
        <dbReference type="ARBA" id="ARBA00022989"/>
    </source>
</evidence>
<accession>K7RJK0</accession>
<feature type="domain" description="ABC transmembrane type-1" evidence="13">
    <location>
        <begin position="113"/>
        <end position="302"/>
    </location>
</feature>
<evidence type="ECO:0000256" key="7">
    <source>
        <dbReference type="ARBA" id="ARBA00022927"/>
    </source>
</evidence>
<evidence type="ECO:0000256" key="3">
    <source>
        <dbReference type="ARBA" id="ARBA00022475"/>
    </source>
</evidence>
<evidence type="ECO:0000313" key="15">
    <source>
        <dbReference type="Proteomes" id="UP000000214"/>
    </source>
</evidence>
<dbReference type="PANTHER" id="PTHR43386:SF2">
    <property type="entry name" value="OLIGOPEPTIDE TRANSPORT SYSTEM PERMEASE PROTEIN OPPC"/>
    <property type="match status" value="1"/>
</dbReference>
<sequence>MTALPPADAATIAAESAVTDGAAVAPTPDETGEFVRIGRRRILLRRFLRNPSAITGSIIFLLLIAFSIFGGLLTPYSYDQPDFLALTRPPGGQHPLDTTSGGNDLLAEVVHALQRSLVIAVSVSVITIILSAVIGAGAAYIGGRVEQIALAVIHFLLVVPSFLILALVSFRVGGDWKVLIVVLAVFGWMGTARVIWSVSTSLRERDYVRMAQIMGVSGWRIIVRHIIPNLGSLLIVNVTLGVVSTVLTETSLSFLGFGIKPPDVSLGVMLQDGSAALTTAPWIFLVPSVVLVLLTVSVTLIGDGLRDALDPDSARGGTL</sequence>
<dbReference type="HOGENOM" id="CLU_028518_1_3_11"/>
<comment type="similarity">
    <text evidence="10">Belongs to the binding-protein-dependent transport system permease family. OppBC subfamily.</text>
</comment>
<dbReference type="STRING" id="1171373.PACID_02300"/>
<organism evidence="14 15">
    <name type="scientific">Acidipropionibacterium acidipropionici (strain ATCC 4875 / DSM 20272 / JCM 6432 / NBRC 12425 / NCIMB 8070 / 4)</name>
    <name type="common">Propionibacterium acidipropionici</name>
    <dbReference type="NCBI Taxonomy" id="1171373"/>
    <lineage>
        <taxon>Bacteria</taxon>
        <taxon>Bacillati</taxon>
        <taxon>Actinomycetota</taxon>
        <taxon>Actinomycetes</taxon>
        <taxon>Propionibacteriales</taxon>
        <taxon>Propionibacteriaceae</taxon>
        <taxon>Acidipropionibacterium</taxon>
    </lineage>
</organism>
<evidence type="ECO:0000256" key="10">
    <source>
        <dbReference type="ARBA" id="ARBA00024202"/>
    </source>
</evidence>
<dbReference type="PANTHER" id="PTHR43386">
    <property type="entry name" value="OLIGOPEPTIDE TRANSPORT SYSTEM PERMEASE PROTEIN APPC"/>
    <property type="match status" value="1"/>
</dbReference>
<feature type="transmembrane region" description="Helical" evidence="12">
    <location>
        <begin position="234"/>
        <end position="259"/>
    </location>
</feature>
<evidence type="ECO:0000256" key="4">
    <source>
        <dbReference type="ARBA" id="ARBA00022519"/>
    </source>
</evidence>
<dbReference type="AlphaFoldDB" id="K7RJK0"/>
<evidence type="ECO:0000313" key="14">
    <source>
        <dbReference type="EMBL" id="AFV88079.1"/>
    </source>
</evidence>
<evidence type="ECO:0000256" key="6">
    <source>
        <dbReference type="ARBA" id="ARBA00022856"/>
    </source>
</evidence>
<dbReference type="Gene3D" id="1.10.3720.10">
    <property type="entry name" value="MetI-like"/>
    <property type="match status" value="1"/>
</dbReference>
<keyword evidence="7" id="KW-0653">Protein transport</keyword>
<keyword evidence="5 12" id="KW-0812">Transmembrane</keyword>
<dbReference type="PATRIC" id="fig|1171373.8.peg.230"/>
<keyword evidence="9 12" id="KW-0472">Membrane</keyword>
<dbReference type="PROSITE" id="PS50928">
    <property type="entry name" value="ABC_TM1"/>
    <property type="match status" value="1"/>
</dbReference>
<keyword evidence="2 12" id="KW-0813">Transport</keyword>
<evidence type="ECO:0000256" key="1">
    <source>
        <dbReference type="ARBA" id="ARBA00004429"/>
    </source>
</evidence>